<dbReference type="RefSeq" id="WP_236097621.1">
    <property type="nucleotide sequence ID" value="NZ_JAKGUD010000001.1"/>
</dbReference>
<evidence type="ECO:0000256" key="13">
    <source>
        <dbReference type="ARBA" id="ARBA00023136"/>
    </source>
</evidence>
<organism evidence="20 21">
    <name type="scientific">Dethiosulfovibrio marinus</name>
    <dbReference type="NCBI Taxonomy" id="133532"/>
    <lineage>
        <taxon>Bacteria</taxon>
        <taxon>Thermotogati</taxon>
        <taxon>Synergistota</taxon>
        <taxon>Synergistia</taxon>
        <taxon>Synergistales</taxon>
        <taxon>Dethiosulfovibrionaceae</taxon>
        <taxon>Dethiosulfovibrio</taxon>
    </lineage>
</organism>
<keyword evidence="10 19" id="KW-0812">Transmembrane</keyword>
<comment type="function">
    <text evidence="14 19">Joins adenosylcobinamide-GDP and alpha-ribazole to generate adenosylcobalamin (Ado-cobalamin). Also synthesizes adenosylcobalamin 5'-phosphate from adenosylcobinamide-GDP and alpha-ribazole 5'-phosphate.</text>
</comment>
<comment type="catalytic activity">
    <reaction evidence="18 19">
        <text>alpha-ribazole 5'-phosphate + adenosylcob(III)inamide-GDP = adenosylcob(III)alamin 5'-phosphate + GMP + H(+)</text>
        <dbReference type="Rhea" id="RHEA:23560"/>
        <dbReference type="ChEBI" id="CHEBI:15378"/>
        <dbReference type="ChEBI" id="CHEBI:57918"/>
        <dbReference type="ChEBI" id="CHEBI:58115"/>
        <dbReference type="ChEBI" id="CHEBI:60487"/>
        <dbReference type="ChEBI" id="CHEBI:60493"/>
        <dbReference type="EC" id="2.7.8.26"/>
    </reaction>
</comment>
<feature type="transmembrane region" description="Helical" evidence="19">
    <location>
        <begin position="174"/>
        <end position="197"/>
    </location>
</feature>
<sequence length="244" mass="25839">MRFLLALSFLTCIPVSLKRPMTEEDLGHATRWFPLVGAVIGLILLCVFRISSSVWGAYVAGASTLAVWAALTRGLHLDGLADTFDGLGGGVTKERALEIMKDSRIGTFGAVAIFCLLTLKLAVLSSMGPELSEWIFVAPVLSRWSMVLAVAGFSTARKNGLGRRFKSYCGVTEMMFASSLALVPVVAITGWMGLAVMGGAGLTMWSVGHRISSFLGGLTGDSYGCICEVVELFVLMSGTAVASL</sequence>
<dbReference type="PANTHER" id="PTHR34148">
    <property type="entry name" value="ADENOSYLCOBINAMIDE-GDP RIBAZOLETRANSFERASE"/>
    <property type="match status" value="1"/>
</dbReference>
<evidence type="ECO:0000256" key="15">
    <source>
        <dbReference type="ARBA" id="ARBA00032605"/>
    </source>
</evidence>
<evidence type="ECO:0000256" key="10">
    <source>
        <dbReference type="ARBA" id="ARBA00022692"/>
    </source>
</evidence>
<evidence type="ECO:0000256" key="7">
    <source>
        <dbReference type="ARBA" id="ARBA00022475"/>
    </source>
</evidence>
<dbReference type="GO" id="GO:0051073">
    <property type="term" value="F:adenosylcobinamide-GDP ribazoletransferase activity"/>
    <property type="evidence" value="ECO:0007669"/>
    <property type="project" value="UniProtKB-EC"/>
</dbReference>
<evidence type="ECO:0000256" key="14">
    <source>
        <dbReference type="ARBA" id="ARBA00025228"/>
    </source>
</evidence>
<comment type="catalytic activity">
    <reaction evidence="17 19">
        <text>alpha-ribazole + adenosylcob(III)inamide-GDP = adenosylcob(III)alamin + GMP + H(+)</text>
        <dbReference type="Rhea" id="RHEA:16049"/>
        <dbReference type="ChEBI" id="CHEBI:10329"/>
        <dbReference type="ChEBI" id="CHEBI:15378"/>
        <dbReference type="ChEBI" id="CHEBI:18408"/>
        <dbReference type="ChEBI" id="CHEBI:58115"/>
        <dbReference type="ChEBI" id="CHEBI:60487"/>
        <dbReference type="EC" id="2.7.8.26"/>
    </reaction>
</comment>
<dbReference type="NCBIfam" id="TIGR00317">
    <property type="entry name" value="cobS"/>
    <property type="match status" value="1"/>
</dbReference>
<name>A0ABS9EJA9_9BACT</name>
<dbReference type="EMBL" id="JAKGUD010000001">
    <property type="protein sequence ID" value="MCF4141292.1"/>
    <property type="molecule type" value="Genomic_DNA"/>
</dbReference>
<evidence type="ECO:0000256" key="12">
    <source>
        <dbReference type="ARBA" id="ARBA00022989"/>
    </source>
</evidence>
<keyword evidence="12 19" id="KW-1133">Transmembrane helix</keyword>
<keyword evidence="9 19" id="KW-0808">Transferase</keyword>
<evidence type="ECO:0000256" key="6">
    <source>
        <dbReference type="ARBA" id="ARBA00015850"/>
    </source>
</evidence>
<dbReference type="HAMAP" id="MF_00719">
    <property type="entry name" value="CobS"/>
    <property type="match status" value="1"/>
</dbReference>
<feature type="transmembrane region" description="Helical" evidence="19">
    <location>
        <begin position="105"/>
        <end position="128"/>
    </location>
</feature>
<protein>
    <recommendedName>
        <fullName evidence="6 19">Adenosylcobinamide-GDP ribazoletransferase</fullName>
        <ecNumber evidence="5 19">2.7.8.26</ecNumber>
    </recommendedName>
    <alternativeName>
        <fullName evidence="16 19">Cobalamin synthase</fullName>
    </alternativeName>
    <alternativeName>
        <fullName evidence="15 19">Cobalamin-5'-phosphate synthase</fullName>
    </alternativeName>
</protein>
<reference evidence="20 21" key="1">
    <citation type="submission" date="2022-01" db="EMBL/GenBank/DDBJ databases">
        <title>Dethiosulfovibrio faecalis sp. nov., a novel proteolytic, non-sulfur-reducing bacterium isolated from a marine aquaculture solid waste bioreactor.</title>
        <authorList>
            <person name="Grabowski S."/>
            <person name="Apolinario E."/>
            <person name="Schneider N."/>
            <person name="Marshall C.W."/>
            <person name="Sowers K.R."/>
        </authorList>
    </citation>
    <scope>NUCLEOTIDE SEQUENCE [LARGE SCALE GENOMIC DNA]</scope>
    <source>
        <strain evidence="20 21">DSM 12537</strain>
    </source>
</reference>
<evidence type="ECO:0000256" key="2">
    <source>
        <dbReference type="ARBA" id="ARBA00004651"/>
    </source>
</evidence>
<feature type="transmembrane region" description="Helical" evidence="19">
    <location>
        <begin position="28"/>
        <end position="48"/>
    </location>
</feature>
<evidence type="ECO:0000313" key="21">
    <source>
        <dbReference type="Proteomes" id="UP001200430"/>
    </source>
</evidence>
<evidence type="ECO:0000256" key="16">
    <source>
        <dbReference type="ARBA" id="ARBA00032853"/>
    </source>
</evidence>
<comment type="caution">
    <text evidence="20">The sequence shown here is derived from an EMBL/GenBank/DDBJ whole genome shotgun (WGS) entry which is preliminary data.</text>
</comment>
<keyword evidence="8 19" id="KW-0169">Cobalamin biosynthesis</keyword>
<evidence type="ECO:0000313" key="20">
    <source>
        <dbReference type="EMBL" id="MCF4141292.1"/>
    </source>
</evidence>
<evidence type="ECO:0000256" key="4">
    <source>
        <dbReference type="ARBA" id="ARBA00010561"/>
    </source>
</evidence>
<dbReference type="PANTHER" id="PTHR34148:SF1">
    <property type="entry name" value="ADENOSYLCOBINAMIDE-GDP RIBAZOLETRANSFERASE"/>
    <property type="match status" value="1"/>
</dbReference>
<evidence type="ECO:0000256" key="11">
    <source>
        <dbReference type="ARBA" id="ARBA00022842"/>
    </source>
</evidence>
<accession>A0ABS9EJA9</accession>
<proteinExistence type="inferred from homology"/>
<keyword evidence="11 19" id="KW-0460">Magnesium</keyword>
<keyword evidence="21" id="KW-1185">Reference proteome</keyword>
<gene>
    <name evidence="19 20" type="primary">cobS</name>
    <name evidence="20" type="ORF">L2W38_00465</name>
</gene>
<keyword evidence="13 19" id="KW-0472">Membrane</keyword>
<dbReference type="Pfam" id="PF02654">
    <property type="entry name" value="CobS"/>
    <property type="match status" value="1"/>
</dbReference>
<dbReference type="EC" id="2.7.8.26" evidence="5 19"/>
<comment type="cofactor">
    <cofactor evidence="1 19">
        <name>Mg(2+)</name>
        <dbReference type="ChEBI" id="CHEBI:18420"/>
    </cofactor>
</comment>
<feature type="transmembrane region" description="Helical" evidence="19">
    <location>
        <begin position="134"/>
        <end position="153"/>
    </location>
</feature>
<comment type="subcellular location">
    <subcellularLocation>
        <location evidence="2 19">Cell membrane</location>
        <topology evidence="2 19">Multi-pass membrane protein</topology>
    </subcellularLocation>
</comment>
<evidence type="ECO:0000256" key="5">
    <source>
        <dbReference type="ARBA" id="ARBA00013200"/>
    </source>
</evidence>
<evidence type="ECO:0000256" key="17">
    <source>
        <dbReference type="ARBA" id="ARBA00048623"/>
    </source>
</evidence>
<keyword evidence="7 19" id="KW-1003">Cell membrane</keyword>
<evidence type="ECO:0000256" key="19">
    <source>
        <dbReference type="HAMAP-Rule" id="MF_00719"/>
    </source>
</evidence>
<comment type="pathway">
    <text evidence="3 19">Cofactor biosynthesis; adenosylcobalamin biosynthesis; adenosylcobalamin from cob(II)yrinate a,c-diamide: step 7/7.</text>
</comment>
<comment type="similarity">
    <text evidence="4 19">Belongs to the CobS family.</text>
</comment>
<evidence type="ECO:0000256" key="1">
    <source>
        <dbReference type="ARBA" id="ARBA00001946"/>
    </source>
</evidence>
<evidence type="ECO:0000256" key="3">
    <source>
        <dbReference type="ARBA" id="ARBA00004663"/>
    </source>
</evidence>
<evidence type="ECO:0000256" key="18">
    <source>
        <dbReference type="ARBA" id="ARBA00049504"/>
    </source>
</evidence>
<dbReference type="InterPro" id="IPR003805">
    <property type="entry name" value="CobS"/>
</dbReference>
<dbReference type="Proteomes" id="UP001200430">
    <property type="component" value="Unassembled WGS sequence"/>
</dbReference>
<evidence type="ECO:0000256" key="9">
    <source>
        <dbReference type="ARBA" id="ARBA00022679"/>
    </source>
</evidence>
<evidence type="ECO:0000256" key="8">
    <source>
        <dbReference type="ARBA" id="ARBA00022573"/>
    </source>
</evidence>